<sequence length="458" mass="54335">MMEYTIGQLKEWDSRIIDIVKSQGLDCYDQEFEICDYEDMICYEAYVGMPSHYHHWSYGKTYERKKTLYRYNLEGLPYEMVINSDPCIAYLMKDNSLLLQILTMAHVYGHNDFFKNNRLFVDGTRAKNTIEMFKNHSNRIKSYIEDPTIGYEKVERILDAAHAIKYHTTRFIGLNTLSEEEKRKRILKKYYDDIKTDSPLDIKKDIPFPNINKIPLEPTDDIMEFLIDHSNLEEWEKDILLIVKEETKYFIPQIETKIMNEGWASHWHYKIINELDLDQGMHMEFLNRHNQIIRPFYGSINPYYMGFKIFEDIEKKYGKEKLFEVRKLDRDQSFIKKYLTKELAEELNIFSYNKKGNNYVIDEVPDKEGWKKIRDILAGTVGIGGIPYINVSEVLKKDNSLILTHEFDGRELELNYAYETLKYITTLWGKKVILKTVINNSKKLIVCNEDKTITMTGV</sequence>
<dbReference type="PANTHER" id="PTHR30029">
    <property type="entry name" value="STAGE V SPORULATION PROTEIN R"/>
    <property type="match status" value="1"/>
</dbReference>
<accession>A0A1T5M7J8</accession>
<evidence type="ECO:0000313" key="4">
    <source>
        <dbReference type="Proteomes" id="UP000190285"/>
    </source>
</evidence>
<dbReference type="STRING" id="36842.SAMN02194393_04037"/>
<feature type="domain" description="SpoVR protein-like N-terminal" evidence="1">
    <location>
        <begin position="4"/>
        <end position="383"/>
    </location>
</feature>
<dbReference type="Proteomes" id="UP000190285">
    <property type="component" value="Unassembled WGS sequence"/>
</dbReference>
<dbReference type="Pfam" id="PF24755">
    <property type="entry name" value="SpoVR_C"/>
    <property type="match status" value="1"/>
</dbReference>
<evidence type="ECO:0000313" key="3">
    <source>
        <dbReference type="EMBL" id="SKC84216.1"/>
    </source>
</evidence>
<gene>
    <name evidence="3" type="ORF">SAMN02194393_04037</name>
</gene>
<dbReference type="InterPro" id="IPR057008">
    <property type="entry name" value="SpoVR-like_C"/>
</dbReference>
<dbReference type="InterPro" id="IPR056174">
    <property type="entry name" value="SpoVR_N"/>
</dbReference>
<dbReference type="Pfam" id="PF04293">
    <property type="entry name" value="SpoVR"/>
    <property type="match status" value="1"/>
</dbReference>
<evidence type="ECO:0000259" key="2">
    <source>
        <dbReference type="Pfam" id="PF24755"/>
    </source>
</evidence>
<name>A0A1T5M7J8_9FIRM</name>
<feature type="domain" description="SpoVR-like C-terminal" evidence="2">
    <location>
        <begin position="387"/>
        <end position="437"/>
    </location>
</feature>
<dbReference type="InterPro" id="IPR007390">
    <property type="entry name" value="Spore_V_R"/>
</dbReference>
<dbReference type="AlphaFoldDB" id="A0A1T5M7J8"/>
<dbReference type="RefSeq" id="WP_330397424.1">
    <property type="nucleotide sequence ID" value="NZ_FUZT01000011.1"/>
</dbReference>
<protein>
    <submittedName>
        <fullName evidence="3">Stage V sporulation protein R</fullName>
    </submittedName>
</protein>
<reference evidence="3 4" key="1">
    <citation type="submission" date="2017-02" db="EMBL/GenBank/DDBJ databases">
        <authorList>
            <person name="Peterson S.W."/>
        </authorList>
    </citation>
    <scope>NUCLEOTIDE SEQUENCE [LARGE SCALE GENOMIC DNA]</scope>
    <source>
        <strain evidence="3 4">M1</strain>
    </source>
</reference>
<organism evidence="3 4">
    <name type="scientific">Maledivibacter halophilus</name>
    <dbReference type="NCBI Taxonomy" id="36842"/>
    <lineage>
        <taxon>Bacteria</taxon>
        <taxon>Bacillati</taxon>
        <taxon>Bacillota</taxon>
        <taxon>Clostridia</taxon>
        <taxon>Peptostreptococcales</taxon>
        <taxon>Caminicellaceae</taxon>
        <taxon>Maledivibacter</taxon>
    </lineage>
</organism>
<evidence type="ECO:0000259" key="1">
    <source>
        <dbReference type="Pfam" id="PF04293"/>
    </source>
</evidence>
<dbReference type="PANTHER" id="PTHR30029:SF2">
    <property type="entry name" value="STAGE V SPORULATION PROTEIN R"/>
    <property type="match status" value="1"/>
</dbReference>
<keyword evidence="4" id="KW-1185">Reference proteome</keyword>
<proteinExistence type="predicted"/>
<dbReference type="EMBL" id="FUZT01000011">
    <property type="protein sequence ID" value="SKC84216.1"/>
    <property type="molecule type" value="Genomic_DNA"/>
</dbReference>